<dbReference type="VEuPathDB" id="FungiDB:RhiirFUN_005754"/>
<sequence length="220" mass="26009">MLLPICNVTVQREPTPFTRTVPHRSNIHHRKLTPVRTEPYYRSNVHHRELMLIIRTEIYRSNWTRDVNEMVDLQEENAYLRERIDELNRQLDNANGELRCITIYLARKMTACVTDVHLTFKISNLKKINDYQSNTLADTDFYEPETPIQMMENLIMAEDVKVLAKMDKIEVIEDSELTGIEESEPMEELELMGMKESELIGVEESLKTEDEIDKWYKFVL</sequence>
<proteinExistence type="predicted"/>
<dbReference type="Proteomes" id="UP000684084">
    <property type="component" value="Unassembled WGS sequence"/>
</dbReference>
<dbReference type="AlphaFoldDB" id="A0A916EJ72"/>
<organism evidence="2 3">
    <name type="scientific">Rhizophagus irregularis</name>
    <dbReference type="NCBI Taxonomy" id="588596"/>
    <lineage>
        <taxon>Eukaryota</taxon>
        <taxon>Fungi</taxon>
        <taxon>Fungi incertae sedis</taxon>
        <taxon>Mucoromycota</taxon>
        <taxon>Glomeromycotina</taxon>
        <taxon>Glomeromycetes</taxon>
        <taxon>Glomerales</taxon>
        <taxon>Glomeraceae</taxon>
        <taxon>Rhizophagus</taxon>
    </lineage>
</organism>
<name>A0A916EJ72_9GLOM</name>
<dbReference type="OrthoDB" id="10294554at2759"/>
<evidence type="ECO:0000313" key="3">
    <source>
        <dbReference type="Proteomes" id="UP000684084"/>
    </source>
</evidence>
<evidence type="ECO:0000313" key="2">
    <source>
        <dbReference type="EMBL" id="CAB5391466.1"/>
    </source>
</evidence>
<gene>
    <name evidence="2" type="ORF">CHRIB12_LOCUS21975</name>
</gene>
<reference evidence="2" key="1">
    <citation type="submission" date="2020-05" db="EMBL/GenBank/DDBJ databases">
        <authorList>
            <person name="Rincon C."/>
            <person name="Sanders R I."/>
            <person name="Robbins C."/>
            <person name="Chaturvedi A."/>
        </authorList>
    </citation>
    <scope>NUCLEOTIDE SEQUENCE</scope>
    <source>
        <strain evidence="2">CHB12</strain>
    </source>
</reference>
<dbReference type="EMBL" id="CAGKOT010000072">
    <property type="protein sequence ID" value="CAB5391466.1"/>
    <property type="molecule type" value="Genomic_DNA"/>
</dbReference>
<keyword evidence="1" id="KW-0175">Coiled coil</keyword>
<comment type="caution">
    <text evidence="2">The sequence shown here is derived from an EMBL/GenBank/DDBJ whole genome shotgun (WGS) entry which is preliminary data.</text>
</comment>
<accession>A0A916EJ72</accession>
<protein>
    <submittedName>
        <fullName evidence="2">Uncharacterized protein</fullName>
    </submittedName>
</protein>
<feature type="coiled-coil region" evidence="1">
    <location>
        <begin position="70"/>
        <end position="97"/>
    </location>
</feature>
<evidence type="ECO:0000256" key="1">
    <source>
        <dbReference type="SAM" id="Coils"/>
    </source>
</evidence>